<keyword evidence="7" id="KW-0862">Zinc</keyword>
<evidence type="ECO:0000259" key="10">
    <source>
        <dbReference type="PROSITE" id="PS50878"/>
    </source>
</evidence>
<dbReference type="EC" id="3.1.26.4" evidence="2"/>
<keyword evidence="4" id="KW-0064">Aspartyl protease</keyword>
<evidence type="ECO:0000313" key="11">
    <source>
        <dbReference type="Proteomes" id="UP000186698"/>
    </source>
</evidence>
<dbReference type="InterPro" id="IPR036875">
    <property type="entry name" value="Znf_CCHC_sf"/>
</dbReference>
<dbReference type="KEGG" id="xla:121397614"/>
<dbReference type="InterPro" id="IPR050951">
    <property type="entry name" value="Retrovirus_Pol_polyprotein"/>
</dbReference>
<keyword evidence="4" id="KW-0378">Hydrolase</keyword>
<evidence type="ECO:0000256" key="1">
    <source>
        <dbReference type="ARBA" id="ARBA00010879"/>
    </source>
</evidence>
<dbReference type="InterPro" id="IPR043128">
    <property type="entry name" value="Rev_trsase/Diguanyl_cyclase"/>
</dbReference>
<sequence>MDQAEGPSPFSVLTQQLSSLTQAVRELQGGYAQMQDQMRTLQSPLGGSASVSAADQSASESQVLPSDLPEPKIHLPERFSGDRKTFRLFKNNCKLLFTLKSRTYPTEQARVGTVISLLSGDPQAWAFRLMDLQSPELATVESFFKAMAILYDDPHRTLAAEASLRSLSQGRGPAEDYTVQFRKFAADVDWNQSALKHQYRLGLSEGLKDELARTGIPETLDDLILLTIQLDRRLRERRAERSGQGSPMWVLPHASPPIRLPAVSSSVADPEPMQIGAIRSALTPEERLRRRRLNLCLYCGLAGHLLRDCPTRPSLKGKAVSNQSPVFTSPFTPLLTIPLSLQWEDKSVKLQAIIDSGASGCFLDSATAKAHCFPLHEKKNPTFLRVADGSPILSGPVIQETFPLSMSLNKVHSETLNFDIELRNYLVENLAKGFIRHSTSPAGAGIFFVEKKDRSLRPCIDYRELNKITIKNRYPLPLIPELFQRLREAKVFSKLDLRGAYNLVRIREGDEWKTAFRTRYGHFEYLVMPFGLCNAPATFQHFVNDVFRDFLDVFVIIYLDDILVFSNSLEDHRVHMKKVLSRLRTHQLYAKLEKCIFEQDSVEFLGFFITPQGIQMDSRKVSAILDWPAPTSRKAVQRFIGFANFYRKFVKNFSQIISPITSLTRANVKFMWTSEAQRAFQCLKDLFISAPVLHHPDPSLPFILEVDASENAVGAILSQRSGIKEELHPVAFFSHKMSRSECNYDVADRELLAIKLALEEWRYLLEGAKHPILIFTDHRNLEYLRSAKRLRPRQARWALFFMRFNFHLTYRPGTKNTKADALSRMFSPQPDSHESSETILGPNHFLLLQTSFLDQVKRDSGVISHSSLPQETSYKDGFFFFKNKLLFQKTFV</sequence>
<evidence type="ECO:0000256" key="4">
    <source>
        <dbReference type="ARBA" id="ARBA00022750"/>
    </source>
</evidence>
<dbReference type="InterPro" id="IPR043502">
    <property type="entry name" value="DNA/RNA_pol_sf"/>
</dbReference>
<evidence type="ECO:0000259" key="9">
    <source>
        <dbReference type="PROSITE" id="PS50158"/>
    </source>
</evidence>
<dbReference type="InterPro" id="IPR041577">
    <property type="entry name" value="RT_RNaseH_2"/>
</dbReference>
<dbReference type="Pfam" id="PF03732">
    <property type="entry name" value="Retrotrans_gag"/>
    <property type="match status" value="1"/>
</dbReference>
<evidence type="ECO:0000256" key="7">
    <source>
        <dbReference type="PROSITE-ProRule" id="PRU00047"/>
    </source>
</evidence>
<gene>
    <name evidence="12" type="primary">LOC121397614</name>
</gene>
<dbReference type="PROSITE" id="PS50158">
    <property type="entry name" value="ZF_CCHC"/>
    <property type="match status" value="1"/>
</dbReference>
<dbReference type="OrthoDB" id="8000983at2759"/>
<dbReference type="RefSeq" id="XP_041430600.1">
    <property type="nucleotide sequence ID" value="XM_041574666.1"/>
</dbReference>
<dbReference type="Pfam" id="PF00078">
    <property type="entry name" value="RVT_1"/>
    <property type="match status" value="1"/>
</dbReference>
<protein>
    <recommendedName>
        <fullName evidence="2">ribonuclease H</fullName>
        <ecNumber evidence="2">3.1.26.4</ecNumber>
    </recommendedName>
</protein>
<dbReference type="Gene3D" id="3.10.20.370">
    <property type="match status" value="1"/>
</dbReference>
<dbReference type="CDD" id="cd09274">
    <property type="entry name" value="RNase_HI_RT_Ty3"/>
    <property type="match status" value="1"/>
</dbReference>
<keyword evidence="6" id="KW-0511">Multifunctional enzyme</keyword>
<dbReference type="GO" id="GO:0004523">
    <property type="term" value="F:RNA-DNA hybrid ribonuclease activity"/>
    <property type="evidence" value="ECO:0007669"/>
    <property type="project" value="UniProtKB-EC"/>
</dbReference>
<dbReference type="FunFam" id="3.10.20.370:FF:000001">
    <property type="entry name" value="Retrovirus-related Pol polyprotein from transposon 17.6-like protein"/>
    <property type="match status" value="1"/>
</dbReference>
<dbReference type="GO" id="GO:0008270">
    <property type="term" value="F:zinc ion binding"/>
    <property type="evidence" value="ECO:0007669"/>
    <property type="project" value="UniProtKB-KW"/>
</dbReference>
<reference evidence="12" key="1">
    <citation type="submission" date="2025-08" db="UniProtKB">
        <authorList>
            <consortium name="RefSeq"/>
        </authorList>
    </citation>
    <scope>IDENTIFICATION</scope>
    <source>
        <strain evidence="12">J_2021</strain>
        <tissue evidence="12">Erythrocytes</tissue>
    </source>
</reference>
<dbReference type="InterPro" id="IPR005162">
    <property type="entry name" value="Retrotrans_gag_dom"/>
</dbReference>
<dbReference type="Gene3D" id="3.10.10.10">
    <property type="entry name" value="HIV Type 1 Reverse Transcriptase, subunit A, domain 1"/>
    <property type="match status" value="1"/>
</dbReference>
<dbReference type="PROSITE" id="PS50878">
    <property type="entry name" value="RT_POL"/>
    <property type="match status" value="1"/>
</dbReference>
<keyword evidence="3" id="KW-0645">Protease</keyword>
<dbReference type="Proteomes" id="UP000186698">
    <property type="component" value="Chromosome 8S"/>
</dbReference>
<dbReference type="CDD" id="cd00303">
    <property type="entry name" value="retropepsin_like"/>
    <property type="match status" value="1"/>
</dbReference>
<dbReference type="FunFam" id="3.30.70.270:FF:000020">
    <property type="entry name" value="Transposon Tf2-6 polyprotein-like Protein"/>
    <property type="match status" value="1"/>
</dbReference>
<dbReference type="AlphaFoldDB" id="A0A8J1LPH9"/>
<dbReference type="InterPro" id="IPR001878">
    <property type="entry name" value="Znf_CCHC"/>
</dbReference>
<feature type="compositionally biased region" description="Low complexity" evidence="8">
    <location>
        <begin position="48"/>
        <end position="63"/>
    </location>
</feature>
<dbReference type="PANTHER" id="PTHR37984">
    <property type="entry name" value="PROTEIN CBG26694"/>
    <property type="match status" value="1"/>
</dbReference>
<dbReference type="GO" id="GO:0006508">
    <property type="term" value="P:proteolysis"/>
    <property type="evidence" value="ECO:0007669"/>
    <property type="project" value="UniProtKB-KW"/>
</dbReference>
<keyword evidence="7" id="KW-0479">Metal-binding</keyword>
<dbReference type="InterPro" id="IPR000477">
    <property type="entry name" value="RT_dom"/>
</dbReference>
<dbReference type="SUPFAM" id="SSF56672">
    <property type="entry name" value="DNA/RNA polymerases"/>
    <property type="match status" value="1"/>
</dbReference>
<dbReference type="GO" id="GO:0004190">
    <property type="term" value="F:aspartic-type endopeptidase activity"/>
    <property type="evidence" value="ECO:0007669"/>
    <property type="project" value="UniProtKB-KW"/>
</dbReference>
<dbReference type="GO" id="GO:0003677">
    <property type="term" value="F:DNA binding"/>
    <property type="evidence" value="ECO:0007669"/>
    <property type="project" value="UniProtKB-KW"/>
</dbReference>
<comment type="similarity">
    <text evidence="1">Belongs to the beta type-B retroviral polymerase family. HERV class-II K(HML-2) pol subfamily.</text>
</comment>
<evidence type="ECO:0000313" key="12">
    <source>
        <dbReference type="RefSeq" id="XP_041430600.1"/>
    </source>
</evidence>
<feature type="domain" description="Reverse transcriptase" evidence="10">
    <location>
        <begin position="430"/>
        <end position="609"/>
    </location>
</feature>
<dbReference type="GeneID" id="121397614"/>
<feature type="domain" description="CCHC-type" evidence="9">
    <location>
        <begin position="296"/>
        <end position="310"/>
    </location>
</feature>
<dbReference type="CDD" id="cd01647">
    <property type="entry name" value="RT_LTR"/>
    <property type="match status" value="1"/>
</dbReference>
<dbReference type="PANTHER" id="PTHR37984:SF5">
    <property type="entry name" value="PROTEIN NYNRIN-LIKE"/>
    <property type="match status" value="1"/>
</dbReference>
<evidence type="ECO:0000256" key="2">
    <source>
        <dbReference type="ARBA" id="ARBA00012180"/>
    </source>
</evidence>
<dbReference type="Pfam" id="PF17919">
    <property type="entry name" value="RT_RNaseH_2"/>
    <property type="match status" value="1"/>
</dbReference>
<evidence type="ECO:0000256" key="5">
    <source>
        <dbReference type="ARBA" id="ARBA00023125"/>
    </source>
</evidence>
<name>A0A8J1LPH9_XENLA</name>
<dbReference type="SUPFAM" id="SSF57756">
    <property type="entry name" value="Retrovirus zinc finger-like domains"/>
    <property type="match status" value="1"/>
</dbReference>
<evidence type="ECO:0000256" key="3">
    <source>
        <dbReference type="ARBA" id="ARBA00022670"/>
    </source>
</evidence>
<evidence type="ECO:0000256" key="8">
    <source>
        <dbReference type="SAM" id="MobiDB-lite"/>
    </source>
</evidence>
<dbReference type="Gene3D" id="3.30.70.270">
    <property type="match status" value="2"/>
</dbReference>
<organism evidence="11 12">
    <name type="scientific">Xenopus laevis</name>
    <name type="common">African clawed frog</name>
    <dbReference type="NCBI Taxonomy" id="8355"/>
    <lineage>
        <taxon>Eukaryota</taxon>
        <taxon>Metazoa</taxon>
        <taxon>Chordata</taxon>
        <taxon>Craniata</taxon>
        <taxon>Vertebrata</taxon>
        <taxon>Euteleostomi</taxon>
        <taxon>Amphibia</taxon>
        <taxon>Batrachia</taxon>
        <taxon>Anura</taxon>
        <taxon>Pipoidea</taxon>
        <taxon>Pipidae</taxon>
        <taxon>Xenopodinae</taxon>
        <taxon>Xenopus</taxon>
        <taxon>Xenopus</taxon>
    </lineage>
</organism>
<feature type="region of interest" description="Disordered" evidence="8">
    <location>
        <begin position="43"/>
        <end position="72"/>
    </location>
</feature>
<evidence type="ECO:0000256" key="6">
    <source>
        <dbReference type="ARBA" id="ARBA00023268"/>
    </source>
</evidence>
<proteinExistence type="inferred from homology"/>
<keyword evidence="7" id="KW-0863">Zinc-finger</keyword>
<accession>A0A8J1LPH9</accession>
<keyword evidence="5" id="KW-0238">DNA-binding</keyword>
<keyword evidence="11" id="KW-1185">Reference proteome</keyword>